<dbReference type="AlphaFoldDB" id="A0A1H1W5K9"/>
<feature type="domain" description="Lycopene cyclase" evidence="9">
    <location>
        <begin position="8"/>
        <end position="89"/>
    </location>
</feature>
<comment type="pathway">
    <text evidence="2">Carotenoid biosynthesis.</text>
</comment>
<name>A0A1H1W5K9_9CELL</name>
<dbReference type="GO" id="GO:0016872">
    <property type="term" value="F:intramolecular lyase activity"/>
    <property type="evidence" value="ECO:0007669"/>
    <property type="project" value="InterPro"/>
</dbReference>
<dbReference type="GO" id="GO:0016020">
    <property type="term" value="C:membrane"/>
    <property type="evidence" value="ECO:0007669"/>
    <property type="project" value="UniProtKB-SubCell"/>
</dbReference>
<dbReference type="GO" id="GO:0016117">
    <property type="term" value="P:carotenoid biosynthetic process"/>
    <property type="evidence" value="ECO:0007669"/>
    <property type="project" value="UniProtKB-KW"/>
</dbReference>
<keyword evidence="7" id="KW-0413">Isomerase</keyword>
<keyword evidence="4" id="KW-0125">Carotenoid biosynthesis</keyword>
<evidence type="ECO:0000256" key="5">
    <source>
        <dbReference type="ARBA" id="ARBA00022989"/>
    </source>
</evidence>
<dbReference type="RefSeq" id="WP_083373086.1">
    <property type="nucleotide sequence ID" value="NZ_LT629776.1"/>
</dbReference>
<dbReference type="eggNOG" id="ENOG503334T">
    <property type="taxonomic scope" value="Bacteria"/>
</dbReference>
<keyword evidence="6 8" id="KW-0472">Membrane</keyword>
<dbReference type="STRING" id="545619.SAMN04489860_2698"/>
<feature type="transmembrane region" description="Helical" evidence="8">
    <location>
        <begin position="6"/>
        <end position="22"/>
    </location>
</feature>
<feature type="transmembrane region" description="Helical" evidence="8">
    <location>
        <begin position="34"/>
        <end position="58"/>
    </location>
</feature>
<evidence type="ECO:0000256" key="8">
    <source>
        <dbReference type="SAM" id="Phobius"/>
    </source>
</evidence>
<evidence type="ECO:0000256" key="7">
    <source>
        <dbReference type="ARBA" id="ARBA00023235"/>
    </source>
</evidence>
<dbReference type="Proteomes" id="UP000185663">
    <property type="component" value="Chromosome I"/>
</dbReference>
<dbReference type="GO" id="GO:0045436">
    <property type="term" value="F:lycopene beta cyclase activity"/>
    <property type="evidence" value="ECO:0007669"/>
    <property type="project" value="UniProtKB-ARBA"/>
</dbReference>
<keyword evidence="11" id="KW-1185">Reference proteome</keyword>
<keyword evidence="3 8" id="KW-0812">Transmembrane</keyword>
<evidence type="ECO:0000256" key="3">
    <source>
        <dbReference type="ARBA" id="ARBA00022692"/>
    </source>
</evidence>
<dbReference type="Pfam" id="PF18916">
    <property type="entry name" value="Lycopene_cyc"/>
    <property type="match status" value="1"/>
</dbReference>
<evidence type="ECO:0000313" key="11">
    <source>
        <dbReference type="Proteomes" id="UP000185663"/>
    </source>
</evidence>
<keyword evidence="5 8" id="KW-1133">Transmembrane helix</keyword>
<evidence type="ECO:0000256" key="6">
    <source>
        <dbReference type="ARBA" id="ARBA00023136"/>
    </source>
</evidence>
<accession>A0A1H1W5K9</accession>
<dbReference type="InterPro" id="IPR017825">
    <property type="entry name" value="Lycopene_cyclase_dom"/>
</dbReference>
<evidence type="ECO:0000256" key="1">
    <source>
        <dbReference type="ARBA" id="ARBA00004141"/>
    </source>
</evidence>
<organism evidence="10 11">
    <name type="scientific">Paraoerskovia marina</name>
    <dbReference type="NCBI Taxonomy" id="545619"/>
    <lineage>
        <taxon>Bacteria</taxon>
        <taxon>Bacillati</taxon>
        <taxon>Actinomycetota</taxon>
        <taxon>Actinomycetes</taxon>
        <taxon>Micrococcales</taxon>
        <taxon>Cellulomonadaceae</taxon>
        <taxon>Paraoerskovia</taxon>
    </lineage>
</organism>
<gene>
    <name evidence="10" type="ORF">SAMN04489860_2698</name>
</gene>
<reference evidence="10 11" key="1">
    <citation type="submission" date="2016-10" db="EMBL/GenBank/DDBJ databases">
        <authorList>
            <person name="de Groot N.N."/>
        </authorList>
    </citation>
    <scope>NUCLEOTIDE SEQUENCE [LARGE SCALE GENOMIC DNA]</scope>
    <source>
        <strain evidence="10 11">DSM 22126</strain>
    </source>
</reference>
<evidence type="ECO:0000256" key="2">
    <source>
        <dbReference type="ARBA" id="ARBA00004829"/>
    </source>
</evidence>
<evidence type="ECO:0000256" key="4">
    <source>
        <dbReference type="ARBA" id="ARBA00022746"/>
    </source>
</evidence>
<proteinExistence type="predicted"/>
<feature type="transmembrane region" description="Helical" evidence="8">
    <location>
        <begin position="78"/>
        <end position="95"/>
    </location>
</feature>
<protein>
    <submittedName>
        <fullName evidence="10">Lycopene cyclase domain-containing protein</fullName>
    </submittedName>
</protein>
<dbReference type="OrthoDB" id="4411839at2"/>
<evidence type="ECO:0000313" key="10">
    <source>
        <dbReference type="EMBL" id="SDS91509.1"/>
    </source>
</evidence>
<dbReference type="EMBL" id="LT629776">
    <property type="protein sequence ID" value="SDS91509.1"/>
    <property type="molecule type" value="Genomic_DNA"/>
</dbReference>
<comment type="subcellular location">
    <subcellularLocation>
        <location evidence="1">Membrane</location>
        <topology evidence="1">Multi-pass membrane protein</topology>
    </subcellularLocation>
</comment>
<dbReference type="NCBIfam" id="TIGR03462">
    <property type="entry name" value="CarR_dom_SF"/>
    <property type="match status" value="1"/>
</dbReference>
<evidence type="ECO:0000259" key="9">
    <source>
        <dbReference type="Pfam" id="PF18916"/>
    </source>
</evidence>
<sequence length="114" mass="12506">MTNIVLNLIVLAVAIVVCVPVVRRHRAGTWLTPILVAALVLCALTLVFDTLMIAVGLYEFDPDKILGIYLWGAPLEDFFYPLVAALLIPATWTALESRADRRRASSTDPEEASP</sequence>